<dbReference type="Proteomes" id="UP000803884">
    <property type="component" value="Unassembled WGS sequence"/>
</dbReference>
<name>A0AB34L2N7_9PEZI</name>
<organism evidence="1 2">
    <name type="scientific">Cladosporium halotolerans</name>
    <dbReference type="NCBI Taxonomy" id="1052096"/>
    <lineage>
        <taxon>Eukaryota</taxon>
        <taxon>Fungi</taxon>
        <taxon>Dikarya</taxon>
        <taxon>Ascomycota</taxon>
        <taxon>Pezizomycotina</taxon>
        <taxon>Dothideomycetes</taxon>
        <taxon>Dothideomycetidae</taxon>
        <taxon>Cladosporiales</taxon>
        <taxon>Cladosporiaceae</taxon>
        <taxon>Cladosporium</taxon>
    </lineage>
</organism>
<dbReference type="EMBL" id="JAAQHG020000002">
    <property type="protein sequence ID" value="KAL1590642.1"/>
    <property type="molecule type" value="Genomic_DNA"/>
</dbReference>
<sequence length="82" mass="9362">MSHTIPQGYITQNLEGRYIRPQVLEAFLRANAITFGAENRYDATSTKGIIVVVVKRELTKPEIYDLQKESYPKKFQDGPDSD</sequence>
<protein>
    <submittedName>
        <fullName evidence="1">Uncharacterized protein</fullName>
    </submittedName>
</protein>
<evidence type="ECO:0000313" key="2">
    <source>
        <dbReference type="Proteomes" id="UP000803884"/>
    </source>
</evidence>
<proteinExistence type="predicted"/>
<keyword evidence="2" id="KW-1185">Reference proteome</keyword>
<reference evidence="1 2" key="1">
    <citation type="journal article" date="2020" name="Microbiol. Resour. Announc.">
        <title>Draft Genome Sequence of a Cladosporium Species Isolated from the Mesophotic Ascidian Didemnum maculosum.</title>
        <authorList>
            <person name="Gioti A."/>
            <person name="Siaperas R."/>
            <person name="Nikolaivits E."/>
            <person name="Le Goff G."/>
            <person name="Ouazzani J."/>
            <person name="Kotoulas G."/>
            <person name="Topakas E."/>
        </authorList>
    </citation>
    <scope>NUCLEOTIDE SEQUENCE [LARGE SCALE GENOMIC DNA]</scope>
    <source>
        <strain evidence="1 2">TM138-S3</strain>
    </source>
</reference>
<comment type="caution">
    <text evidence="1">The sequence shown here is derived from an EMBL/GenBank/DDBJ whole genome shotgun (WGS) entry which is preliminary data.</text>
</comment>
<dbReference type="AlphaFoldDB" id="A0AB34L2N7"/>
<dbReference type="GeneID" id="96002215"/>
<dbReference type="RefSeq" id="XP_069233747.1">
    <property type="nucleotide sequence ID" value="XM_069369377.1"/>
</dbReference>
<evidence type="ECO:0000313" key="1">
    <source>
        <dbReference type="EMBL" id="KAL1590642.1"/>
    </source>
</evidence>
<gene>
    <name evidence="1" type="ORF">WHR41_00771</name>
</gene>
<accession>A0AB34L2N7</accession>